<keyword evidence="2 3" id="KW-0067">ATP-binding</keyword>
<dbReference type="PANTHER" id="PTHR24346">
    <property type="entry name" value="MAP/MICROTUBULE AFFINITY-REGULATING KINASE"/>
    <property type="match status" value="1"/>
</dbReference>
<dbReference type="PROSITE" id="PS50011">
    <property type="entry name" value="PROTEIN_KINASE_DOM"/>
    <property type="match status" value="1"/>
</dbReference>
<dbReference type="EMBL" id="HE978324">
    <property type="protein sequence ID" value="CCK72536.1"/>
    <property type="molecule type" value="Genomic_DNA"/>
</dbReference>
<dbReference type="PROSITE" id="PS00108">
    <property type="entry name" value="PROTEIN_KINASE_ST"/>
    <property type="match status" value="1"/>
</dbReference>
<dbReference type="GeneID" id="34528303"/>
<keyword evidence="4" id="KW-0723">Serine/threonine-protein kinase</keyword>
<dbReference type="Pfam" id="PF00069">
    <property type="entry name" value="Pkinase"/>
    <property type="match status" value="1"/>
</dbReference>
<dbReference type="HOGENOM" id="CLU_000288_82_3_1"/>
<dbReference type="SMART" id="SM00220">
    <property type="entry name" value="S_TKc"/>
    <property type="match status" value="1"/>
</dbReference>
<keyword evidence="4" id="KW-0418">Kinase</keyword>
<dbReference type="GO" id="GO:0071944">
    <property type="term" value="C:cell periphery"/>
    <property type="evidence" value="ECO:0007669"/>
    <property type="project" value="EnsemblFungi"/>
</dbReference>
<gene>
    <name evidence="6" type="primary">KNAG0K01710</name>
    <name evidence="6" type="ordered locus">KNAG_0K01710</name>
</gene>
<dbReference type="InterPro" id="IPR008271">
    <property type="entry name" value="Ser/Thr_kinase_AS"/>
</dbReference>
<dbReference type="GO" id="GO:0004674">
    <property type="term" value="F:protein serine/threonine kinase activity"/>
    <property type="evidence" value="ECO:0007669"/>
    <property type="project" value="UniProtKB-KW"/>
</dbReference>
<dbReference type="GO" id="GO:0005634">
    <property type="term" value="C:nucleus"/>
    <property type="evidence" value="ECO:0007669"/>
    <property type="project" value="TreeGrafter"/>
</dbReference>
<keyword evidence="1 3" id="KW-0547">Nucleotide-binding</keyword>
<feature type="domain" description="Protein kinase" evidence="5">
    <location>
        <begin position="164"/>
        <end position="441"/>
    </location>
</feature>
<keyword evidence="7" id="KW-1185">Reference proteome</keyword>
<dbReference type="GO" id="GO:0005524">
    <property type="term" value="F:ATP binding"/>
    <property type="evidence" value="ECO:0007669"/>
    <property type="project" value="UniProtKB-UniRule"/>
</dbReference>
<dbReference type="PROSITE" id="PS00107">
    <property type="entry name" value="PROTEIN_KINASE_ATP"/>
    <property type="match status" value="1"/>
</dbReference>
<dbReference type="STRING" id="1071383.J7SAX2"/>
<dbReference type="GO" id="GO:0045719">
    <property type="term" value="P:negative regulation of glycogen biosynthetic process"/>
    <property type="evidence" value="ECO:0007669"/>
    <property type="project" value="TreeGrafter"/>
</dbReference>
<dbReference type="AlphaFoldDB" id="J7SAX2"/>
<dbReference type="RefSeq" id="XP_022466781.1">
    <property type="nucleotide sequence ID" value="XM_022610490.1"/>
</dbReference>
<dbReference type="GO" id="GO:0005935">
    <property type="term" value="C:cellular bud neck"/>
    <property type="evidence" value="ECO:0007669"/>
    <property type="project" value="EnsemblFungi"/>
</dbReference>
<dbReference type="OMA" id="HNNEDTI"/>
<evidence type="ECO:0000256" key="4">
    <source>
        <dbReference type="RuleBase" id="RU000304"/>
    </source>
</evidence>
<dbReference type="eggNOG" id="KOG0590">
    <property type="taxonomic scope" value="Eukaryota"/>
</dbReference>
<evidence type="ECO:0000313" key="7">
    <source>
        <dbReference type="Proteomes" id="UP000006310"/>
    </source>
</evidence>
<keyword evidence="4" id="KW-0808">Transferase</keyword>
<evidence type="ECO:0000256" key="2">
    <source>
        <dbReference type="ARBA" id="ARBA00022840"/>
    </source>
</evidence>
<dbReference type="InterPro" id="IPR011009">
    <property type="entry name" value="Kinase-like_dom_sf"/>
</dbReference>
<evidence type="ECO:0000259" key="5">
    <source>
        <dbReference type="PROSITE" id="PS50011"/>
    </source>
</evidence>
<dbReference type="PANTHER" id="PTHR24346:SF51">
    <property type="entry name" value="PAS DOMAIN-CONTAINING SERINE_THREONINE-PROTEIN KINASE"/>
    <property type="match status" value="1"/>
</dbReference>
<reference evidence="6 7" key="1">
    <citation type="journal article" date="2011" name="Proc. Natl. Acad. Sci. U.S.A.">
        <title>Evolutionary erosion of yeast sex chromosomes by mating-type switching accidents.</title>
        <authorList>
            <person name="Gordon J.L."/>
            <person name="Armisen D."/>
            <person name="Proux-Wera E."/>
            <person name="Oheigeartaigh S.S."/>
            <person name="Byrne K.P."/>
            <person name="Wolfe K.H."/>
        </authorList>
    </citation>
    <scope>NUCLEOTIDE SEQUENCE [LARGE SCALE GENOMIC DNA]</scope>
    <source>
        <strain evidence="7">ATCC MYA-139 / BCRC 22969 / CBS 8797 / CCRC 22969 / KCTC 17520 / NBRC 10181 / NCYC 3082</strain>
    </source>
</reference>
<dbReference type="KEGG" id="kng:KNAG_0K01710"/>
<accession>J7SAX2</accession>
<dbReference type="OrthoDB" id="6513151at2759"/>
<comment type="similarity">
    <text evidence="4">Belongs to the protein kinase superfamily.</text>
</comment>
<protein>
    <recommendedName>
        <fullName evidence="5">Protein kinase domain-containing protein</fullName>
    </recommendedName>
</protein>
<dbReference type="GO" id="GO:0005829">
    <property type="term" value="C:cytosol"/>
    <property type="evidence" value="ECO:0007669"/>
    <property type="project" value="TreeGrafter"/>
</dbReference>
<name>J7SAX2_HUIN7</name>
<evidence type="ECO:0000256" key="3">
    <source>
        <dbReference type="PROSITE-ProRule" id="PRU10141"/>
    </source>
</evidence>
<dbReference type="Gene3D" id="1.10.510.10">
    <property type="entry name" value="Transferase(Phosphotransferase) domain 1"/>
    <property type="match status" value="1"/>
</dbReference>
<evidence type="ECO:0000256" key="1">
    <source>
        <dbReference type="ARBA" id="ARBA00022741"/>
    </source>
</evidence>
<dbReference type="InterPro" id="IPR017441">
    <property type="entry name" value="Protein_kinase_ATP_BS"/>
</dbReference>
<dbReference type="GO" id="GO:0035556">
    <property type="term" value="P:intracellular signal transduction"/>
    <property type="evidence" value="ECO:0007669"/>
    <property type="project" value="TreeGrafter"/>
</dbReference>
<proteinExistence type="inferred from homology"/>
<organism evidence="6 7">
    <name type="scientific">Huiozyma naganishii (strain ATCC MYA-139 / BCRC 22969 / CBS 8797 / KCTC 17520 / NBRC 10181 / NCYC 3082 / Yp74L-3)</name>
    <name type="common">Yeast</name>
    <name type="synonym">Kazachstania naganishii</name>
    <dbReference type="NCBI Taxonomy" id="1071383"/>
    <lineage>
        <taxon>Eukaryota</taxon>
        <taxon>Fungi</taxon>
        <taxon>Dikarya</taxon>
        <taxon>Ascomycota</taxon>
        <taxon>Saccharomycotina</taxon>
        <taxon>Saccharomycetes</taxon>
        <taxon>Saccharomycetales</taxon>
        <taxon>Saccharomycetaceae</taxon>
        <taxon>Huiozyma</taxon>
    </lineage>
</organism>
<dbReference type="SUPFAM" id="SSF56112">
    <property type="entry name" value="Protein kinase-like (PK-like)"/>
    <property type="match status" value="1"/>
</dbReference>
<evidence type="ECO:0000313" key="6">
    <source>
        <dbReference type="EMBL" id="CCK72536.1"/>
    </source>
</evidence>
<feature type="binding site" evidence="3">
    <location>
        <position position="193"/>
    </location>
    <ligand>
        <name>ATP</name>
        <dbReference type="ChEBI" id="CHEBI:30616"/>
    </ligand>
</feature>
<dbReference type="InterPro" id="IPR000719">
    <property type="entry name" value="Prot_kinase_dom"/>
</dbReference>
<sequence length="497" mass="56087">MEPKYNYNQQSVQLQPSKSLSSIFGGNTKFKSLAAANFISENGIKSGLASRHSNSQTSIADTFSDAWPAVDSIVEGETRQDHSKLHPAQKVQRKLEGLYIPLEEYTEGPAVEHHHHGIFKMGTHLLKKLGTAATDVGRTNHHEGSARKTEGPRLDKIKFLDKYEILNKVIGEGATGSVQVIREQATGTLYAMKVFRPQQVVLESKHAYRRHLQKIIQEFSIGVVLHHENVIKTVDLLIDNDVNHVSVLVLEYVPYDFFNLVMSGQMTVEESNCYFKQLASTIQYLHKNGIAHRDLKLDNLVVTDQGILKLLDFGSAFIFKAQGQGGVEKCLGIVGSDPYLSPELLETTYKKYDPRPVDVWACAIIYYCMIMGKFPWKAPRKSFNSFRLFSEDPDDEADVSKGPLRLLRVLPKESQHIIAGMLLLSPKTRATVEEVLEDPWVRSIHRCRAGHNNEDTIAHVHHLVTEEGLEELKRTEKDVHAFHHLHINNTASRQLSM</sequence>
<dbReference type="Proteomes" id="UP000006310">
    <property type="component" value="Chromosome 11"/>
</dbReference>
<reference evidence="7" key="2">
    <citation type="submission" date="2012-08" db="EMBL/GenBank/DDBJ databases">
        <title>Genome sequence of Kazachstania naganishii.</title>
        <authorList>
            <person name="Gordon J.L."/>
            <person name="Armisen D."/>
            <person name="Proux-Wera E."/>
            <person name="OhEigeartaigh S.S."/>
            <person name="Byrne K.P."/>
            <person name="Wolfe K.H."/>
        </authorList>
    </citation>
    <scope>NUCLEOTIDE SEQUENCE [LARGE SCALE GENOMIC DNA]</scope>
    <source>
        <strain evidence="7">ATCC MYA-139 / BCRC 22969 / CBS 8797 / CCRC 22969 / KCTC 17520 / NBRC 10181 / NCYC 3082</strain>
    </source>
</reference>